<sequence length="802" mass="87610">MTDLAAAIRSAATRSTQDQVDAQVTAYLDTHYPDLASLASLAGPSKLGRTLSQDAEYWRGHEADAHAKLKVAEAALPSAIENAQSKLNSVLNRAQVLTLERYSLSDEVGRLMSELDSSVILDDGPTKRDPTLLERVEDIHASIARSRATLAWASVLQRILLQRDTVLDPAGHKPSALAAVPIFRRLVSSVTELENILPPGMALVRVLRSVRDDTWTQLKDAMSATLVAASEPLKWPLRVDYASVPAGDRRAFEHAYADLLALQAEGERLGLSQRWGEPAWASGAGLYPIQALVKPIELRFRYHFMGRRDTNRVDKPEWAFASITDMVFEHTQFIADYLQPLTARGGYGRVDVRSELTMLLFPILLTFLRTRMPHLVSHPALLAHTVYQTVLFDDAVREGGLDLSRTSCGGTEWDGLAGVILREGDWFNEWIAGEKRFAETQLNEIISSPTAWIISDTIEDDDLTLPTTESARQVRALLESITDRYSPLPALESRVAFVRVVQLPLLAAYHARLAGSLDAFETLSSAFVRAVPGALGQRAPDARLTGTAGLERLLKAYVSADYTLAALRAWSDDILFAEMSADLAPDSPSPPCVWESMAQKYAALRARSEDMVVRLASSQVESDLRDHLTRRWDVGLEDGPDASPEPEPEGADSSLVAGLTSYTAFLSLCASALPRPALARVYRRLTAHLVNHIAQRAVYAGWSKFTAAGGRALAAEAGDWRAAARQAVPGIKTDAAWSKLVDMATVLALPSGGSGDTATFAQAMAAAWGSQGALESLNERIGVEMDADEMQALLQRRVECWR</sequence>
<keyword evidence="2" id="KW-1185">Reference proteome</keyword>
<dbReference type="GO" id="GO:0006890">
    <property type="term" value="P:retrograde vesicle-mediated transport, Golgi to endoplasmic reticulum"/>
    <property type="evidence" value="ECO:0007669"/>
    <property type="project" value="InterPro"/>
</dbReference>
<protein>
    <recommendedName>
        <fullName evidence="3">RINT-1 family protein</fullName>
    </recommendedName>
</protein>
<dbReference type="GO" id="GO:0070939">
    <property type="term" value="C:Dsl1/NZR complex"/>
    <property type="evidence" value="ECO:0007669"/>
    <property type="project" value="InterPro"/>
</dbReference>
<dbReference type="Proteomes" id="UP001233271">
    <property type="component" value="Chromosome 4"/>
</dbReference>
<organism evidence="1 2">
    <name type="scientific">Cutaneotrichosporon cavernicola</name>
    <dbReference type="NCBI Taxonomy" id="279322"/>
    <lineage>
        <taxon>Eukaryota</taxon>
        <taxon>Fungi</taxon>
        <taxon>Dikarya</taxon>
        <taxon>Basidiomycota</taxon>
        <taxon>Agaricomycotina</taxon>
        <taxon>Tremellomycetes</taxon>
        <taxon>Trichosporonales</taxon>
        <taxon>Trichosporonaceae</taxon>
        <taxon>Cutaneotrichosporon</taxon>
    </lineage>
</organism>
<dbReference type="GO" id="GO:0006888">
    <property type="term" value="P:endoplasmic reticulum to Golgi vesicle-mediated transport"/>
    <property type="evidence" value="ECO:0007669"/>
    <property type="project" value="InterPro"/>
</dbReference>
<dbReference type="PANTHER" id="PTHR13520:SF0">
    <property type="entry name" value="RAD50-INTERACTING PROTEIN 1"/>
    <property type="match status" value="1"/>
</dbReference>
<dbReference type="Pfam" id="PF04437">
    <property type="entry name" value="RINT1_TIP1"/>
    <property type="match status" value="1"/>
</dbReference>
<reference evidence="1" key="1">
    <citation type="journal article" date="2023" name="BMC Genomics">
        <title>Chromosome-level genome assemblies of Cutaneotrichosporon spp. (Trichosporonales, Basidiomycota) reveal imbalanced evolution between nucleotide sequences and chromosome synteny.</title>
        <authorList>
            <person name="Kobayashi Y."/>
            <person name="Kayamori A."/>
            <person name="Aoki K."/>
            <person name="Shiwa Y."/>
            <person name="Matsutani M."/>
            <person name="Fujita N."/>
            <person name="Sugita T."/>
            <person name="Iwasaki W."/>
            <person name="Tanaka N."/>
            <person name="Takashima M."/>
        </authorList>
    </citation>
    <scope>NUCLEOTIDE SEQUENCE</scope>
    <source>
        <strain evidence="1">HIS019</strain>
    </source>
</reference>
<evidence type="ECO:0008006" key="3">
    <source>
        <dbReference type="Google" id="ProtNLM"/>
    </source>
</evidence>
<accession>A0AA48L4Y5</accession>
<name>A0AA48L4Y5_9TREE</name>
<evidence type="ECO:0000313" key="1">
    <source>
        <dbReference type="EMBL" id="BEI92018.1"/>
    </source>
</evidence>
<dbReference type="PROSITE" id="PS51386">
    <property type="entry name" value="RINT1_TIP20"/>
    <property type="match status" value="1"/>
</dbReference>
<dbReference type="GeneID" id="85495888"/>
<dbReference type="EMBL" id="AP028215">
    <property type="protein sequence ID" value="BEI92018.1"/>
    <property type="molecule type" value="Genomic_DNA"/>
</dbReference>
<dbReference type="AlphaFoldDB" id="A0AA48L4Y5"/>
<dbReference type="PANTHER" id="PTHR13520">
    <property type="entry name" value="RAD50-INTERACTING PROTEIN 1 RINT-1"/>
    <property type="match status" value="1"/>
</dbReference>
<proteinExistence type="predicted"/>
<evidence type="ECO:0000313" key="2">
    <source>
        <dbReference type="Proteomes" id="UP001233271"/>
    </source>
</evidence>
<dbReference type="KEGG" id="ccac:CcaHIS019_0408380"/>
<gene>
    <name evidence="1" type="ORF">CcaverHIS019_0408380</name>
</gene>
<dbReference type="RefSeq" id="XP_060457283.1">
    <property type="nucleotide sequence ID" value="XM_060600717.1"/>
</dbReference>
<dbReference type="InterPro" id="IPR007528">
    <property type="entry name" value="RINT1_Tip20"/>
</dbReference>
<dbReference type="GO" id="GO:0060628">
    <property type="term" value="P:regulation of ER to Golgi vesicle-mediated transport"/>
    <property type="evidence" value="ECO:0007669"/>
    <property type="project" value="TreeGrafter"/>
</dbReference>